<protein>
    <submittedName>
        <fullName evidence="8">DNA-binding response regulator</fullName>
    </submittedName>
</protein>
<dbReference type="InterPro" id="IPR039420">
    <property type="entry name" value="WalR-like"/>
</dbReference>
<dbReference type="PANTHER" id="PTHR43214:SF24">
    <property type="entry name" value="TRANSCRIPTIONAL REGULATORY PROTEIN NARL-RELATED"/>
    <property type="match status" value="1"/>
</dbReference>
<sequence length="235" mass="25287">MTDPANEPAEPTGLARPVDAPDPVRLVVVDDEPLVRQGLSLILGAEDDLEIVGEAADGDEALRIVRATRPHVVCMDVRMPGIDGIRATELLLHLPEPPKVLVVTTFEHDQHVHDALLAGASGFLLKRATGPEMVRAVRTIAHGTSLLFPDAVRDLLRPSARTARHDGPPLTERETEVLAHLARGETNAEIAAELFLGVETVRTHVGNLLAKLGARDRTQAVVIAYRTGLVDPRAS</sequence>
<keyword evidence="9" id="KW-1185">Reference proteome</keyword>
<dbReference type="SUPFAM" id="SSF46894">
    <property type="entry name" value="C-terminal effector domain of the bipartite response regulators"/>
    <property type="match status" value="1"/>
</dbReference>
<accession>A0A3R8SDF6</accession>
<dbReference type="SUPFAM" id="SSF52172">
    <property type="entry name" value="CheY-like"/>
    <property type="match status" value="1"/>
</dbReference>
<comment type="caution">
    <text evidence="8">The sequence shown here is derived from an EMBL/GenBank/DDBJ whole genome shotgun (WGS) entry which is preliminary data.</text>
</comment>
<dbReference type="Gene3D" id="3.40.50.2300">
    <property type="match status" value="1"/>
</dbReference>
<keyword evidence="2" id="KW-0805">Transcription regulation</keyword>
<dbReference type="GeneID" id="78121206"/>
<dbReference type="PROSITE" id="PS50043">
    <property type="entry name" value="HTH_LUXR_2"/>
    <property type="match status" value="1"/>
</dbReference>
<dbReference type="CDD" id="cd17535">
    <property type="entry name" value="REC_NarL-like"/>
    <property type="match status" value="1"/>
</dbReference>
<feature type="domain" description="Response regulatory" evidence="7">
    <location>
        <begin position="25"/>
        <end position="141"/>
    </location>
</feature>
<dbReference type="AlphaFoldDB" id="A0A3R8SDF6"/>
<evidence type="ECO:0000256" key="1">
    <source>
        <dbReference type="ARBA" id="ARBA00022553"/>
    </source>
</evidence>
<name>A0A3R8SDF6_9MICO</name>
<dbReference type="GO" id="GO:0003677">
    <property type="term" value="F:DNA binding"/>
    <property type="evidence" value="ECO:0007669"/>
    <property type="project" value="UniProtKB-KW"/>
</dbReference>
<evidence type="ECO:0000256" key="2">
    <source>
        <dbReference type="ARBA" id="ARBA00023015"/>
    </source>
</evidence>
<evidence type="ECO:0000259" key="6">
    <source>
        <dbReference type="PROSITE" id="PS50043"/>
    </source>
</evidence>
<keyword evidence="3 8" id="KW-0238">DNA-binding</keyword>
<dbReference type="PANTHER" id="PTHR43214">
    <property type="entry name" value="TWO-COMPONENT RESPONSE REGULATOR"/>
    <property type="match status" value="1"/>
</dbReference>
<feature type="modified residue" description="4-aspartylphosphate" evidence="5">
    <location>
        <position position="76"/>
    </location>
</feature>
<keyword evidence="1 5" id="KW-0597">Phosphoprotein</keyword>
<dbReference type="SMART" id="SM00448">
    <property type="entry name" value="REC"/>
    <property type="match status" value="1"/>
</dbReference>
<dbReference type="PRINTS" id="PR00038">
    <property type="entry name" value="HTHLUXR"/>
</dbReference>
<evidence type="ECO:0000259" key="7">
    <source>
        <dbReference type="PROSITE" id="PS50110"/>
    </source>
</evidence>
<dbReference type="InterPro" id="IPR001789">
    <property type="entry name" value="Sig_transdc_resp-reg_receiver"/>
</dbReference>
<dbReference type="PROSITE" id="PS50110">
    <property type="entry name" value="RESPONSE_REGULATORY"/>
    <property type="match status" value="1"/>
</dbReference>
<keyword evidence="4" id="KW-0804">Transcription</keyword>
<dbReference type="EMBL" id="QOCI01000007">
    <property type="protein sequence ID" value="RRR18391.1"/>
    <property type="molecule type" value="Genomic_DNA"/>
</dbReference>
<evidence type="ECO:0000256" key="5">
    <source>
        <dbReference type="PROSITE-ProRule" id="PRU00169"/>
    </source>
</evidence>
<dbReference type="GO" id="GO:0006355">
    <property type="term" value="P:regulation of DNA-templated transcription"/>
    <property type="evidence" value="ECO:0007669"/>
    <property type="project" value="InterPro"/>
</dbReference>
<dbReference type="CDD" id="cd06170">
    <property type="entry name" value="LuxR_C_like"/>
    <property type="match status" value="1"/>
</dbReference>
<dbReference type="SMART" id="SM00421">
    <property type="entry name" value="HTH_LUXR"/>
    <property type="match status" value="1"/>
</dbReference>
<dbReference type="InterPro" id="IPR000792">
    <property type="entry name" value="Tscrpt_reg_LuxR_C"/>
</dbReference>
<evidence type="ECO:0000256" key="3">
    <source>
        <dbReference type="ARBA" id="ARBA00023125"/>
    </source>
</evidence>
<dbReference type="Proteomes" id="UP000274327">
    <property type="component" value="Unassembled WGS sequence"/>
</dbReference>
<dbReference type="InterPro" id="IPR011006">
    <property type="entry name" value="CheY-like_superfamily"/>
</dbReference>
<evidence type="ECO:0000256" key="4">
    <source>
        <dbReference type="ARBA" id="ARBA00023163"/>
    </source>
</evidence>
<feature type="domain" description="HTH luxR-type" evidence="6">
    <location>
        <begin position="163"/>
        <end position="228"/>
    </location>
</feature>
<evidence type="ECO:0000313" key="9">
    <source>
        <dbReference type="Proteomes" id="UP000274327"/>
    </source>
</evidence>
<dbReference type="Pfam" id="PF00196">
    <property type="entry name" value="GerE"/>
    <property type="match status" value="1"/>
</dbReference>
<dbReference type="RefSeq" id="WP_126986807.1">
    <property type="nucleotide sequence ID" value="NZ_ML133855.1"/>
</dbReference>
<dbReference type="GO" id="GO:0000160">
    <property type="term" value="P:phosphorelay signal transduction system"/>
    <property type="evidence" value="ECO:0007669"/>
    <property type="project" value="InterPro"/>
</dbReference>
<gene>
    <name evidence="8" type="ORF">DS079_09245</name>
</gene>
<dbReference type="PROSITE" id="PS00622">
    <property type="entry name" value="HTH_LUXR_1"/>
    <property type="match status" value="1"/>
</dbReference>
<dbReference type="Pfam" id="PF00072">
    <property type="entry name" value="Response_reg"/>
    <property type="match status" value="1"/>
</dbReference>
<proteinExistence type="predicted"/>
<evidence type="ECO:0000313" key="8">
    <source>
        <dbReference type="EMBL" id="RRR18391.1"/>
    </source>
</evidence>
<dbReference type="InterPro" id="IPR016032">
    <property type="entry name" value="Sig_transdc_resp-reg_C-effctor"/>
</dbReference>
<dbReference type="InterPro" id="IPR058245">
    <property type="entry name" value="NreC/VraR/RcsB-like_REC"/>
</dbReference>
<reference evidence="8 9" key="1">
    <citation type="submission" date="2018-07" db="EMBL/GenBank/DDBJ databases">
        <title>Brachybacteriurn paraconglorneratum KCTC 9916.</title>
        <authorList>
            <person name="Li Y."/>
        </authorList>
    </citation>
    <scope>NUCLEOTIDE SEQUENCE [LARGE SCALE GENOMIC DNA]</scope>
    <source>
        <strain evidence="8 9">KCTC 9916</strain>
    </source>
</reference>
<organism evidence="8 9">
    <name type="scientific">Brachybacterium paraconglomeratum</name>
    <dbReference type="NCBI Taxonomy" id="173362"/>
    <lineage>
        <taxon>Bacteria</taxon>
        <taxon>Bacillati</taxon>
        <taxon>Actinomycetota</taxon>
        <taxon>Actinomycetes</taxon>
        <taxon>Micrococcales</taxon>
        <taxon>Dermabacteraceae</taxon>
        <taxon>Brachybacterium</taxon>
    </lineage>
</organism>